<gene>
    <name evidence="1" type="ORF">F0A16_08415</name>
</gene>
<dbReference type="InterPro" id="IPR011050">
    <property type="entry name" value="Pectin_lyase_fold/virulence"/>
</dbReference>
<dbReference type="SUPFAM" id="SSF51126">
    <property type="entry name" value="Pectin lyase-like"/>
    <property type="match status" value="1"/>
</dbReference>
<comment type="caution">
    <text evidence="1">The sequence shown here is derived from an EMBL/GenBank/DDBJ whole genome shotgun (WGS) entry which is preliminary data.</text>
</comment>
<reference evidence="1 2" key="1">
    <citation type="submission" date="2019-08" db="EMBL/GenBank/DDBJ databases">
        <title>Bioinformatics analysis of the strain L3 and L5.</title>
        <authorList>
            <person name="Li X."/>
        </authorList>
    </citation>
    <scope>NUCLEOTIDE SEQUENCE [LARGE SCALE GENOMIC DNA]</scope>
    <source>
        <strain evidence="1 2">L3</strain>
    </source>
</reference>
<evidence type="ECO:0000313" key="2">
    <source>
        <dbReference type="Proteomes" id="UP000466024"/>
    </source>
</evidence>
<accession>A0A640WGF3</accession>
<sequence>MEVKTFFAQSADGKVIPDAEVSVHRLGEENVASNLEDANGNPLDNPFRAGPQGQIQFAAPNGRYSIEVASQDSRQRLNTQFFDQTAVMSASGIQTLSGALDQRLIVLDSVEALREWPGERVPDGCRLICRSFYHDLPYELNIELQRSEAQDSPDNAGDMAWVPAPHPVRDDFHVLTLWAKDGSAYVQRSYDINLLKVGFRADYRLTDGTNGKGSDESRWFQETLDKTPYRTKYLPDLPGDAGLYLGNRRITLCSGTRIVGDGAHANSRLVSDYAATGFHDGLFWLREPHVIDAWANGRPTGELDAAFSHGIHLSGLTIEATDFARGAVALVCVRDVTYNDIHHLRCGGLKIFHELELNDRYSIKGEDPDTDNAVTAGFNPDAPDDLSEGIRVSNLSGSAGRYTFKPGDSKRATAVRLNFVRDFSVSHVHMDYCNVSGWGGSARAGKGGELKWMRRLRDGFIQDVHCRWTNGAIYFNNAHNVKVFGCSAKEVSDTAFDLEGCTYCLFDGIYAENAANFGISIFYATRGNVIKNFVARQTSQSASIHARFAEPKFGPGLGKTLFRRLAGFEDPDFDQDVTLDTGAFLYEGEGFGAVIVDSWADVTYRNINHSDIVVDLRAHSNAQSQTVQDCRFTFTKPAADNDVLIALGTNRDAYGSWKGGSIVSAVEQPAGVVPLLSQLRTYAGVAIYDIDDLRIDVPGVRTAIMVCDARKSGRHPGHAFRLNRNLIPPKSLLVNLNLNEITGGGPAQLDITNNRSLDFAPIEMTAVGDDSNARHATLRFGLSVARGKDI</sequence>
<evidence type="ECO:0000313" key="1">
    <source>
        <dbReference type="EMBL" id="KAA0019337.1"/>
    </source>
</evidence>
<organism evidence="1 2">
    <name type="scientific">Salinicola corii</name>
    <dbReference type="NCBI Taxonomy" id="2606937"/>
    <lineage>
        <taxon>Bacteria</taxon>
        <taxon>Pseudomonadati</taxon>
        <taxon>Pseudomonadota</taxon>
        <taxon>Gammaproteobacteria</taxon>
        <taxon>Oceanospirillales</taxon>
        <taxon>Halomonadaceae</taxon>
        <taxon>Salinicola</taxon>
    </lineage>
</organism>
<dbReference type="RefSeq" id="WP_149434922.1">
    <property type="nucleotide sequence ID" value="NZ_VTPX01000003.1"/>
</dbReference>
<proteinExistence type="predicted"/>
<dbReference type="EMBL" id="VTPX01000003">
    <property type="protein sequence ID" value="KAA0019337.1"/>
    <property type="molecule type" value="Genomic_DNA"/>
</dbReference>
<protein>
    <submittedName>
        <fullName evidence="1">Right-handed parallel beta-helix repeat-containing protein</fullName>
    </submittedName>
</protein>
<name>A0A640WGF3_9GAMM</name>
<dbReference type="Proteomes" id="UP000466024">
    <property type="component" value="Unassembled WGS sequence"/>
</dbReference>
<keyword evidence="2" id="KW-1185">Reference proteome</keyword>
<dbReference type="AlphaFoldDB" id="A0A640WGF3"/>
<dbReference type="InterPro" id="IPR012334">
    <property type="entry name" value="Pectin_lyas_fold"/>
</dbReference>
<dbReference type="Gene3D" id="2.160.20.10">
    <property type="entry name" value="Single-stranded right-handed beta-helix, Pectin lyase-like"/>
    <property type="match status" value="1"/>
</dbReference>